<organism evidence="2 3">
    <name type="scientific">Leifsonia poae</name>
    <dbReference type="NCBI Taxonomy" id="110933"/>
    <lineage>
        <taxon>Bacteria</taxon>
        <taxon>Bacillati</taxon>
        <taxon>Actinomycetota</taxon>
        <taxon>Actinomycetes</taxon>
        <taxon>Micrococcales</taxon>
        <taxon>Microbacteriaceae</taxon>
        <taxon>Leifsonia</taxon>
    </lineage>
</organism>
<comment type="caution">
    <text evidence="2">The sequence shown here is derived from an EMBL/GenBank/DDBJ whole genome shotgun (WGS) entry which is preliminary data.</text>
</comment>
<reference evidence="2" key="2">
    <citation type="submission" date="2023-01" db="EMBL/GenBank/DDBJ databases">
        <authorList>
            <person name="Sun Q."/>
            <person name="Evtushenko L."/>
        </authorList>
    </citation>
    <scope>NUCLEOTIDE SEQUENCE</scope>
    <source>
        <strain evidence="2">VKM Ac-1401</strain>
    </source>
</reference>
<protein>
    <recommendedName>
        <fullName evidence="4">Lipoprotein</fullName>
    </recommendedName>
</protein>
<evidence type="ECO:0008006" key="4">
    <source>
        <dbReference type="Google" id="ProtNLM"/>
    </source>
</evidence>
<reference evidence="2" key="1">
    <citation type="journal article" date="2014" name="Int. J. Syst. Evol. Microbiol.">
        <title>Complete genome sequence of Corynebacterium casei LMG S-19264T (=DSM 44701T), isolated from a smear-ripened cheese.</title>
        <authorList>
            <consortium name="US DOE Joint Genome Institute (JGI-PGF)"/>
            <person name="Walter F."/>
            <person name="Albersmeier A."/>
            <person name="Kalinowski J."/>
            <person name="Ruckert C."/>
        </authorList>
    </citation>
    <scope>NUCLEOTIDE SEQUENCE</scope>
    <source>
        <strain evidence="2">VKM Ac-1401</strain>
    </source>
</reference>
<evidence type="ECO:0000256" key="1">
    <source>
        <dbReference type="SAM" id="SignalP"/>
    </source>
</evidence>
<dbReference type="Proteomes" id="UP001142372">
    <property type="component" value="Unassembled WGS sequence"/>
</dbReference>
<name>A0A9W6LYL3_9MICO</name>
<proteinExistence type="predicted"/>
<feature type="chain" id="PRO_5040903537" description="Lipoprotein" evidence="1">
    <location>
        <begin position="29"/>
        <end position="139"/>
    </location>
</feature>
<sequence>MHRFRLVAAVISASVVTIGLSGCSVVSAFAPHVDAAIFDTAKELTPGATKAFGSPTFIPADATIIRVDYDTQNTAAILTYTSKTHFVKGTCEKPADIPKPAVQDSWWPTAGVPAKAVSCPGGWSAFTIGNQVYAARPAA</sequence>
<evidence type="ECO:0000313" key="2">
    <source>
        <dbReference type="EMBL" id="GLJ74955.1"/>
    </source>
</evidence>
<accession>A0A9W6LYL3</accession>
<evidence type="ECO:0000313" key="3">
    <source>
        <dbReference type="Proteomes" id="UP001142372"/>
    </source>
</evidence>
<keyword evidence="1" id="KW-0732">Signal</keyword>
<dbReference type="AlphaFoldDB" id="A0A9W6LYL3"/>
<dbReference type="PROSITE" id="PS51257">
    <property type="entry name" value="PROKAR_LIPOPROTEIN"/>
    <property type="match status" value="1"/>
</dbReference>
<dbReference type="EMBL" id="BSEN01000001">
    <property type="protein sequence ID" value="GLJ74955.1"/>
    <property type="molecule type" value="Genomic_DNA"/>
</dbReference>
<gene>
    <name evidence="2" type="ORF">GCM10017584_05280</name>
</gene>
<feature type="signal peptide" evidence="1">
    <location>
        <begin position="1"/>
        <end position="28"/>
    </location>
</feature>
<keyword evidence="3" id="KW-1185">Reference proteome</keyword>